<dbReference type="RefSeq" id="WP_094861720.1">
    <property type="nucleotide sequence ID" value="NZ_NKYE01000003.1"/>
</dbReference>
<dbReference type="Proteomes" id="UP000242444">
    <property type="component" value="Unassembled WGS sequence"/>
</dbReference>
<name>A0A263D6C0_9PSEU</name>
<evidence type="ECO:0000313" key="2">
    <source>
        <dbReference type="Proteomes" id="UP000242444"/>
    </source>
</evidence>
<gene>
    <name evidence="1" type="ORF">CFN78_06660</name>
</gene>
<dbReference type="AlphaFoldDB" id="A0A263D6C0"/>
<proteinExistence type="predicted"/>
<dbReference type="EMBL" id="NKYE01000003">
    <property type="protein sequence ID" value="OZM73963.1"/>
    <property type="molecule type" value="Genomic_DNA"/>
</dbReference>
<comment type="caution">
    <text evidence="1">The sequence shown here is derived from an EMBL/GenBank/DDBJ whole genome shotgun (WGS) entry which is preliminary data.</text>
</comment>
<keyword evidence="2" id="KW-1185">Reference proteome</keyword>
<sequence length="60" mass="6630">MGIATWLLPILVLLALLPLAHRAVRARTRQPGADEQAEAEQIEKMLPAFQAANALTRARR</sequence>
<evidence type="ECO:0000313" key="1">
    <source>
        <dbReference type="EMBL" id="OZM73963.1"/>
    </source>
</evidence>
<organism evidence="1 2">
    <name type="scientific">Amycolatopsis antarctica</name>
    <dbReference type="NCBI Taxonomy" id="1854586"/>
    <lineage>
        <taxon>Bacteria</taxon>
        <taxon>Bacillati</taxon>
        <taxon>Actinomycetota</taxon>
        <taxon>Actinomycetes</taxon>
        <taxon>Pseudonocardiales</taxon>
        <taxon>Pseudonocardiaceae</taxon>
        <taxon>Amycolatopsis</taxon>
    </lineage>
</organism>
<accession>A0A263D6C0</accession>
<reference evidence="1 2" key="1">
    <citation type="submission" date="2017-07" db="EMBL/GenBank/DDBJ databases">
        <title>Amycolatopsis antarcticus sp. nov., isolated from the surface of an Antarcticus brown macroalga.</title>
        <authorList>
            <person name="Wang J."/>
            <person name="Leiva S."/>
            <person name="Huang J."/>
            <person name="Huang Y."/>
        </authorList>
    </citation>
    <scope>NUCLEOTIDE SEQUENCE [LARGE SCALE GENOMIC DNA]</scope>
    <source>
        <strain evidence="1 2">AU-G6</strain>
    </source>
</reference>
<protein>
    <submittedName>
        <fullName evidence="1">Uncharacterized protein</fullName>
    </submittedName>
</protein>
<dbReference type="InParanoid" id="A0A263D6C0"/>